<evidence type="ECO:0000313" key="1">
    <source>
        <dbReference type="Proteomes" id="UP000095286"/>
    </source>
</evidence>
<organism evidence="1 2">
    <name type="scientific">Rhabditophanes sp. KR3021</name>
    <dbReference type="NCBI Taxonomy" id="114890"/>
    <lineage>
        <taxon>Eukaryota</taxon>
        <taxon>Metazoa</taxon>
        <taxon>Ecdysozoa</taxon>
        <taxon>Nematoda</taxon>
        <taxon>Chromadorea</taxon>
        <taxon>Rhabditida</taxon>
        <taxon>Tylenchina</taxon>
        <taxon>Panagrolaimomorpha</taxon>
        <taxon>Strongyloidoidea</taxon>
        <taxon>Alloionematidae</taxon>
        <taxon>Rhabditophanes</taxon>
    </lineage>
</organism>
<reference evidence="2" key="1">
    <citation type="submission" date="2016-11" db="UniProtKB">
        <authorList>
            <consortium name="WormBaseParasite"/>
        </authorList>
    </citation>
    <scope>IDENTIFICATION</scope>
    <source>
        <strain evidence="2">KR3021</strain>
    </source>
</reference>
<evidence type="ECO:0000313" key="2">
    <source>
        <dbReference type="WBParaSite" id="RSKR_0001072300.1"/>
    </source>
</evidence>
<protein>
    <submittedName>
        <fullName evidence="2">Lipase_3 domain-containing protein</fullName>
    </submittedName>
</protein>
<dbReference type="WBParaSite" id="RSKR_0001072300.1">
    <property type="protein sequence ID" value="RSKR_0001072300.1"/>
    <property type="gene ID" value="RSKR_0001072300"/>
</dbReference>
<sequence>MDSFLTVKNAYPHYKIFITGHSLGGSMASLAAATIVSEGYSPASNLLLVVHLPPENIFGYIHKKTEVFYNNDMTKPQYKVCAGDDSDKCSDGEPFDFSINDHLHYFDRDVSGYGESGCISN</sequence>
<proteinExistence type="predicted"/>
<name>A0AC35UDM4_9BILA</name>
<accession>A0AC35UDM4</accession>
<dbReference type="Proteomes" id="UP000095286">
    <property type="component" value="Unplaced"/>
</dbReference>